<dbReference type="HOGENOM" id="CLU_556748_0_0_1"/>
<keyword evidence="3" id="KW-1185">Reference proteome</keyword>
<feature type="compositionally biased region" description="Acidic residues" evidence="1">
    <location>
        <begin position="411"/>
        <end position="424"/>
    </location>
</feature>
<dbReference type="OrthoDB" id="2667239at2759"/>
<feature type="compositionally biased region" description="Polar residues" evidence="1">
    <location>
        <begin position="106"/>
        <end position="116"/>
    </location>
</feature>
<evidence type="ECO:0000313" key="3">
    <source>
        <dbReference type="Proteomes" id="UP000027265"/>
    </source>
</evidence>
<feature type="region of interest" description="Disordered" evidence="1">
    <location>
        <begin position="192"/>
        <end position="245"/>
    </location>
</feature>
<evidence type="ECO:0000256" key="1">
    <source>
        <dbReference type="SAM" id="MobiDB-lite"/>
    </source>
</evidence>
<feature type="compositionally biased region" description="Basic and acidic residues" evidence="1">
    <location>
        <begin position="192"/>
        <end position="201"/>
    </location>
</feature>
<dbReference type="Proteomes" id="UP000027265">
    <property type="component" value="Unassembled WGS sequence"/>
</dbReference>
<feature type="compositionally biased region" description="Low complexity" evidence="1">
    <location>
        <begin position="473"/>
        <end position="490"/>
    </location>
</feature>
<reference evidence="3" key="1">
    <citation type="journal article" date="2014" name="Proc. Natl. Acad. Sci. U.S.A.">
        <title>Extensive sampling of basidiomycete genomes demonstrates inadequacy of the white-rot/brown-rot paradigm for wood decay fungi.</title>
        <authorList>
            <person name="Riley R."/>
            <person name="Salamov A.A."/>
            <person name="Brown D.W."/>
            <person name="Nagy L.G."/>
            <person name="Floudas D."/>
            <person name="Held B.W."/>
            <person name="Levasseur A."/>
            <person name="Lombard V."/>
            <person name="Morin E."/>
            <person name="Otillar R."/>
            <person name="Lindquist E.A."/>
            <person name="Sun H."/>
            <person name="LaButti K.M."/>
            <person name="Schmutz J."/>
            <person name="Jabbour D."/>
            <person name="Luo H."/>
            <person name="Baker S.E."/>
            <person name="Pisabarro A.G."/>
            <person name="Walton J.D."/>
            <person name="Blanchette R.A."/>
            <person name="Henrissat B."/>
            <person name="Martin F."/>
            <person name="Cullen D."/>
            <person name="Hibbett D.S."/>
            <person name="Grigoriev I.V."/>
        </authorList>
    </citation>
    <scope>NUCLEOTIDE SEQUENCE [LARGE SCALE GENOMIC DNA]</scope>
    <source>
        <strain evidence="3">MUCL 33604</strain>
    </source>
</reference>
<feature type="compositionally biased region" description="Acidic residues" evidence="1">
    <location>
        <begin position="444"/>
        <end position="463"/>
    </location>
</feature>
<feature type="region of interest" description="Disordered" evidence="1">
    <location>
        <begin position="104"/>
        <end position="161"/>
    </location>
</feature>
<dbReference type="AlphaFoldDB" id="A0A067PCZ9"/>
<gene>
    <name evidence="2" type="ORF">JAAARDRAFT_472372</name>
</gene>
<dbReference type="EMBL" id="KL197738">
    <property type="protein sequence ID" value="KDQ52644.1"/>
    <property type="molecule type" value="Genomic_DNA"/>
</dbReference>
<protein>
    <submittedName>
        <fullName evidence="2">Uncharacterized protein</fullName>
    </submittedName>
</protein>
<name>A0A067PCZ9_9AGAM</name>
<feature type="region of interest" description="Disordered" evidence="1">
    <location>
        <begin position="391"/>
        <end position="490"/>
    </location>
</feature>
<evidence type="ECO:0000313" key="2">
    <source>
        <dbReference type="EMBL" id="KDQ52644.1"/>
    </source>
</evidence>
<sequence length="490" mass="53057">MVTEDETSDAMSSVRFRWTRRIMKPINSFINTMVRPPKIIRPVRSFRSAGDGSFHGADEELMSAGAVGRNGLGLSSVVNVGLNGPRQRVKSASGGAKKKLGIRTGTFRNGNASGSNVTGGGVPRSKSIDRLPPMPKHHGSIGGSTPKARRGSETLLAPPSRPCIGGAVTPYSVSPTSSTIADEHVFFGTEKNLHHPPEEKSSGGGKNRFSLSAWKPWKPSRPTSLGPLPHEVSTTSSTPAPVMRHFGGRPVQDFYARRSEEAFSGSVSAGPSRVSSMDKDKGILTATMRASSWGETAEYARQSEDITSIHSGDRWDDAVDDEVMHLGAGGVSDDPNLPSFHISAASSSLRMGGAKPTPLPLLQPQPERFFDEPGGSLPLIADPAMQDIVRQGSRSHAMSPLAQVSYYPDRPEDDYDEDDDDDSSFFDRASEYETNRRNNTSQMYDDEDIEDEDDDDDESDEAVPLEVRRRRPSVSVTVTSPPSSSEIERN</sequence>
<proteinExistence type="predicted"/>
<organism evidence="2 3">
    <name type="scientific">Jaapia argillacea MUCL 33604</name>
    <dbReference type="NCBI Taxonomy" id="933084"/>
    <lineage>
        <taxon>Eukaryota</taxon>
        <taxon>Fungi</taxon>
        <taxon>Dikarya</taxon>
        <taxon>Basidiomycota</taxon>
        <taxon>Agaricomycotina</taxon>
        <taxon>Agaricomycetes</taxon>
        <taxon>Agaricomycetidae</taxon>
        <taxon>Jaapiales</taxon>
        <taxon>Jaapiaceae</taxon>
        <taxon>Jaapia</taxon>
    </lineage>
</organism>
<dbReference type="InParanoid" id="A0A067PCZ9"/>
<dbReference type="STRING" id="933084.A0A067PCZ9"/>
<accession>A0A067PCZ9</accession>